<name>A0A453F7Z4_AEGTS</name>
<dbReference type="Gramene" id="AET3Gv20604100.1">
    <property type="protein sequence ID" value="AET3Gv20604100.1"/>
    <property type="gene ID" value="AET3Gv20604100"/>
</dbReference>
<sequence length="47" mass="5456">MVTMKTKELEDGVPEERVPHLPWMRHPVDIDSFLGCPVMSLPRLDPR</sequence>
<protein>
    <submittedName>
        <fullName evidence="1">Uncharacterized protein</fullName>
    </submittedName>
</protein>
<dbReference type="Proteomes" id="UP000015105">
    <property type="component" value="Chromosome 3D"/>
</dbReference>
<dbReference type="AlphaFoldDB" id="A0A453F7Z4"/>
<reference evidence="1" key="5">
    <citation type="journal article" date="2021" name="G3 (Bethesda)">
        <title>Aegilops tauschii genome assembly Aet v5.0 features greater sequence contiguity and improved annotation.</title>
        <authorList>
            <person name="Wang L."/>
            <person name="Zhu T."/>
            <person name="Rodriguez J.C."/>
            <person name="Deal K.R."/>
            <person name="Dubcovsky J."/>
            <person name="McGuire P.E."/>
            <person name="Lux T."/>
            <person name="Spannagl M."/>
            <person name="Mayer K.F.X."/>
            <person name="Baldrich P."/>
            <person name="Meyers B.C."/>
            <person name="Huo N."/>
            <person name="Gu Y.Q."/>
            <person name="Zhou H."/>
            <person name="Devos K.M."/>
            <person name="Bennetzen J.L."/>
            <person name="Unver T."/>
            <person name="Budak H."/>
            <person name="Gulick P.J."/>
            <person name="Galiba G."/>
            <person name="Kalapos B."/>
            <person name="Nelson D.R."/>
            <person name="Li P."/>
            <person name="You F.M."/>
            <person name="Luo M.C."/>
            <person name="Dvorak J."/>
        </authorList>
    </citation>
    <scope>NUCLEOTIDE SEQUENCE [LARGE SCALE GENOMIC DNA]</scope>
    <source>
        <strain evidence="1">cv. AL8/78</strain>
    </source>
</reference>
<accession>A0A453F7Z4</accession>
<dbReference type="EnsemblPlants" id="AET3Gv20604100.1">
    <property type="protein sequence ID" value="AET3Gv20604100.1"/>
    <property type="gene ID" value="AET3Gv20604100"/>
</dbReference>
<keyword evidence="2" id="KW-1185">Reference proteome</keyword>
<evidence type="ECO:0000313" key="2">
    <source>
        <dbReference type="Proteomes" id="UP000015105"/>
    </source>
</evidence>
<reference evidence="2" key="1">
    <citation type="journal article" date="2014" name="Science">
        <title>Ancient hybridizations among the ancestral genomes of bread wheat.</title>
        <authorList>
            <consortium name="International Wheat Genome Sequencing Consortium,"/>
            <person name="Marcussen T."/>
            <person name="Sandve S.R."/>
            <person name="Heier L."/>
            <person name="Spannagl M."/>
            <person name="Pfeifer M."/>
            <person name="Jakobsen K.S."/>
            <person name="Wulff B.B."/>
            <person name="Steuernagel B."/>
            <person name="Mayer K.F."/>
            <person name="Olsen O.A."/>
        </authorList>
    </citation>
    <scope>NUCLEOTIDE SEQUENCE [LARGE SCALE GENOMIC DNA]</scope>
    <source>
        <strain evidence="2">cv. AL8/78</strain>
    </source>
</reference>
<evidence type="ECO:0000313" key="1">
    <source>
        <dbReference type="EnsemblPlants" id="AET3Gv20604100.1"/>
    </source>
</evidence>
<reference evidence="1" key="3">
    <citation type="journal article" date="2017" name="Nature">
        <title>Genome sequence of the progenitor of the wheat D genome Aegilops tauschii.</title>
        <authorList>
            <person name="Luo M.C."/>
            <person name="Gu Y.Q."/>
            <person name="Puiu D."/>
            <person name="Wang H."/>
            <person name="Twardziok S.O."/>
            <person name="Deal K.R."/>
            <person name="Huo N."/>
            <person name="Zhu T."/>
            <person name="Wang L."/>
            <person name="Wang Y."/>
            <person name="McGuire P.E."/>
            <person name="Liu S."/>
            <person name="Long H."/>
            <person name="Ramasamy R.K."/>
            <person name="Rodriguez J.C."/>
            <person name="Van S.L."/>
            <person name="Yuan L."/>
            <person name="Wang Z."/>
            <person name="Xia Z."/>
            <person name="Xiao L."/>
            <person name="Anderson O.D."/>
            <person name="Ouyang S."/>
            <person name="Liang Y."/>
            <person name="Zimin A.V."/>
            <person name="Pertea G."/>
            <person name="Qi P."/>
            <person name="Bennetzen J.L."/>
            <person name="Dai X."/>
            <person name="Dawson M.W."/>
            <person name="Muller H.G."/>
            <person name="Kugler K."/>
            <person name="Rivarola-Duarte L."/>
            <person name="Spannagl M."/>
            <person name="Mayer K.F.X."/>
            <person name="Lu F.H."/>
            <person name="Bevan M.W."/>
            <person name="Leroy P."/>
            <person name="Li P."/>
            <person name="You F.M."/>
            <person name="Sun Q."/>
            <person name="Liu Z."/>
            <person name="Lyons E."/>
            <person name="Wicker T."/>
            <person name="Salzberg S.L."/>
            <person name="Devos K.M."/>
            <person name="Dvorak J."/>
        </authorList>
    </citation>
    <scope>NUCLEOTIDE SEQUENCE [LARGE SCALE GENOMIC DNA]</scope>
    <source>
        <strain evidence="1">cv. AL8/78</strain>
    </source>
</reference>
<organism evidence="1 2">
    <name type="scientific">Aegilops tauschii subsp. strangulata</name>
    <name type="common">Goatgrass</name>
    <dbReference type="NCBI Taxonomy" id="200361"/>
    <lineage>
        <taxon>Eukaryota</taxon>
        <taxon>Viridiplantae</taxon>
        <taxon>Streptophyta</taxon>
        <taxon>Embryophyta</taxon>
        <taxon>Tracheophyta</taxon>
        <taxon>Spermatophyta</taxon>
        <taxon>Magnoliopsida</taxon>
        <taxon>Liliopsida</taxon>
        <taxon>Poales</taxon>
        <taxon>Poaceae</taxon>
        <taxon>BOP clade</taxon>
        <taxon>Pooideae</taxon>
        <taxon>Triticodae</taxon>
        <taxon>Triticeae</taxon>
        <taxon>Triticinae</taxon>
        <taxon>Aegilops</taxon>
    </lineage>
</organism>
<proteinExistence type="predicted"/>
<reference evidence="1" key="4">
    <citation type="submission" date="2019-03" db="UniProtKB">
        <authorList>
            <consortium name="EnsemblPlants"/>
        </authorList>
    </citation>
    <scope>IDENTIFICATION</scope>
</reference>
<reference evidence="2" key="2">
    <citation type="journal article" date="2017" name="Nat. Plants">
        <title>The Aegilops tauschii genome reveals multiple impacts of transposons.</title>
        <authorList>
            <person name="Zhao G."/>
            <person name="Zou C."/>
            <person name="Li K."/>
            <person name="Wang K."/>
            <person name="Li T."/>
            <person name="Gao L."/>
            <person name="Zhang X."/>
            <person name="Wang H."/>
            <person name="Yang Z."/>
            <person name="Liu X."/>
            <person name="Jiang W."/>
            <person name="Mao L."/>
            <person name="Kong X."/>
            <person name="Jiao Y."/>
            <person name="Jia J."/>
        </authorList>
    </citation>
    <scope>NUCLEOTIDE SEQUENCE [LARGE SCALE GENOMIC DNA]</scope>
    <source>
        <strain evidence="2">cv. AL8/78</strain>
    </source>
</reference>